<evidence type="ECO:0000313" key="3">
    <source>
        <dbReference type="EMBL" id="OGM98993.1"/>
    </source>
</evidence>
<dbReference type="AlphaFoldDB" id="A0A1F8EDQ3"/>
<sequence length="289" mass="32183">MLWIYLALTAYFVNAIAFVIDKHLLSSSLPRPFAYAFGVSILSILAVVLIPFGVAWLGVQYFFISFVSGTAFFIALFFLYKSIKLSDVSVASINVATLSAIFTYVLSVFILKEKLGTNNGLAFVFLVLGILFLGMIRRDIFRYSILAGLFFGLSLVLLKWTFNYSDFVNGIFWTRIGFVGSSLFMLVFPRARGEISNSLKNAPQSSLFLFILNKIIAGVGFLTLYYAIQLGNVSLVNALLGVQFSFVFILALIFGKIFPDVAENITRKILIKKLLGISFIGVGFLMLFR</sequence>
<name>A0A1F8EDQ3_9BACT</name>
<feature type="transmembrane region" description="Helical" evidence="1">
    <location>
        <begin position="143"/>
        <end position="161"/>
    </location>
</feature>
<feature type="transmembrane region" description="Helical" evidence="1">
    <location>
        <begin position="32"/>
        <end position="55"/>
    </location>
</feature>
<reference evidence="3 4" key="1">
    <citation type="journal article" date="2016" name="Nat. Commun.">
        <title>Thousands of microbial genomes shed light on interconnected biogeochemical processes in an aquifer system.</title>
        <authorList>
            <person name="Anantharaman K."/>
            <person name="Brown C.T."/>
            <person name="Hug L.A."/>
            <person name="Sharon I."/>
            <person name="Castelle C.J."/>
            <person name="Probst A.J."/>
            <person name="Thomas B.C."/>
            <person name="Singh A."/>
            <person name="Wilkins M.J."/>
            <person name="Karaoz U."/>
            <person name="Brodie E.L."/>
            <person name="Williams K.H."/>
            <person name="Hubbard S.S."/>
            <person name="Banfield J.F."/>
        </authorList>
    </citation>
    <scope>NUCLEOTIDE SEQUENCE [LARGE SCALE GENOMIC DNA]</scope>
</reference>
<feature type="transmembrane region" description="Helical" evidence="1">
    <location>
        <begin position="234"/>
        <end position="258"/>
    </location>
</feature>
<dbReference type="STRING" id="1802661.A2649_01360"/>
<comment type="caution">
    <text evidence="3">The sequence shown here is derived from an EMBL/GenBank/DDBJ whole genome shotgun (WGS) entry which is preliminary data.</text>
</comment>
<feature type="domain" description="EamA" evidence="2">
    <location>
        <begin position="2"/>
        <end position="133"/>
    </location>
</feature>
<dbReference type="InterPro" id="IPR000620">
    <property type="entry name" value="EamA_dom"/>
</dbReference>
<dbReference type="Proteomes" id="UP000176893">
    <property type="component" value="Unassembled WGS sequence"/>
</dbReference>
<protein>
    <recommendedName>
        <fullName evidence="2">EamA domain-containing protein</fullName>
    </recommendedName>
</protein>
<dbReference type="SUPFAM" id="SSF103481">
    <property type="entry name" value="Multidrug resistance efflux transporter EmrE"/>
    <property type="match status" value="1"/>
</dbReference>
<feature type="transmembrane region" description="Helical" evidence="1">
    <location>
        <begin position="167"/>
        <end position="187"/>
    </location>
</feature>
<accession>A0A1F8EDQ3</accession>
<feature type="transmembrane region" description="Helical" evidence="1">
    <location>
        <begin position="270"/>
        <end position="288"/>
    </location>
</feature>
<dbReference type="EMBL" id="MGJB01000006">
    <property type="protein sequence ID" value="OGM98993.1"/>
    <property type="molecule type" value="Genomic_DNA"/>
</dbReference>
<evidence type="ECO:0000256" key="1">
    <source>
        <dbReference type="SAM" id="Phobius"/>
    </source>
</evidence>
<dbReference type="InterPro" id="IPR037185">
    <property type="entry name" value="EmrE-like"/>
</dbReference>
<keyword evidence="1" id="KW-0472">Membrane</keyword>
<feature type="transmembrane region" description="Helical" evidence="1">
    <location>
        <begin position="117"/>
        <end position="136"/>
    </location>
</feature>
<feature type="transmembrane region" description="Helical" evidence="1">
    <location>
        <begin position="207"/>
        <end position="228"/>
    </location>
</feature>
<proteinExistence type="predicted"/>
<keyword evidence="1" id="KW-0812">Transmembrane</keyword>
<feature type="transmembrane region" description="Helical" evidence="1">
    <location>
        <begin position="6"/>
        <end position="25"/>
    </location>
</feature>
<dbReference type="Pfam" id="PF00892">
    <property type="entry name" value="EamA"/>
    <property type="match status" value="1"/>
</dbReference>
<evidence type="ECO:0000259" key="2">
    <source>
        <dbReference type="Pfam" id="PF00892"/>
    </source>
</evidence>
<dbReference type="GO" id="GO:0016020">
    <property type="term" value="C:membrane"/>
    <property type="evidence" value="ECO:0007669"/>
    <property type="project" value="InterPro"/>
</dbReference>
<gene>
    <name evidence="3" type="ORF">A2649_01360</name>
</gene>
<keyword evidence="1" id="KW-1133">Transmembrane helix</keyword>
<evidence type="ECO:0000313" key="4">
    <source>
        <dbReference type="Proteomes" id="UP000176893"/>
    </source>
</evidence>
<feature type="transmembrane region" description="Helical" evidence="1">
    <location>
        <begin position="61"/>
        <end position="80"/>
    </location>
</feature>
<feature type="transmembrane region" description="Helical" evidence="1">
    <location>
        <begin position="92"/>
        <end position="111"/>
    </location>
</feature>
<organism evidence="3 4">
    <name type="scientific">Candidatus Yanofskybacteria bacterium RIFCSPHIGHO2_01_FULL_41_26</name>
    <dbReference type="NCBI Taxonomy" id="1802661"/>
    <lineage>
        <taxon>Bacteria</taxon>
        <taxon>Candidatus Yanofskyibacteriota</taxon>
    </lineage>
</organism>